<evidence type="ECO:0000256" key="6">
    <source>
        <dbReference type="ARBA" id="ARBA00023224"/>
    </source>
</evidence>
<proteinExistence type="inferred from homology"/>
<feature type="region of interest" description="Disordered" evidence="11">
    <location>
        <begin position="141"/>
        <end position="170"/>
    </location>
</feature>
<comment type="function">
    <text evidence="9">Guanine nucleotide-binding proteins (G proteins) are involved as a modulator or transducer in various transmembrane signaling systems. The beta and gamma chains are required for the GTPase activity, for replacement of GDP by GTP, and for G protein-effector interaction.</text>
</comment>
<dbReference type="InterPro" id="IPR001770">
    <property type="entry name" value="G-protein_gamma"/>
</dbReference>
<dbReference type="FunFam" id="4.10.260.10:FF:000001">
    <property type="entry name" value="Guanine nucleotide-binding protein subunit gamma"/>
    <property type="match status" value="1"/>
</dbReference>
<dbReference type="PROSITE" id="PS50058">
    <property type="entry name" value="G_PROTEIN_GAMMA"/>
    <property type="match status" value="1"/>
</dbReference>
<evidence type="ECO:0000256" key="10">
    <source>
        <dbReference type="SAM" id="Coils"/>
    </source>
</evidence>
<feature type="region of interest" description="Disordered" evidence="11">
    <location>
        <begin position="282"/>
        <end position="304"/>
    </location>
</feature>
<evidence type="ECO:0000313" key="13">
    <source>
        <dbReference type="Ensembl" id="ENSSSCP00070022246.1"/>
    </source>
</evidence>
<dbReference type="Gene3D" id="4.10.260.10">
    <property type="entry name" value="Transducin (heterotrimeric G protein), gamma chain"/>
    <property type="match status" value="1"/>
</dbReference>
<keyword evidence="10" id="KW-0175">Coiled coil</keyword>
<feature type="domain" description="G protein gamma" evidence="12">
    <location>
        <begin position="236"/>
        <end position="304"/>
    </location>
</feature>
<feature type="coiled-coil region" evidence="10">
    <location>
        <begin position="243"/>
        <end position="277"/>
    </location>
</feature>
<comment type="similarity">
    <text evidence="2 9">Belongs to the G protein gamma family.</text>
</comment>
<dbReference type="AlphaFoldDB" id="A0A4X1TXT7"/>
<dbReference type="CDD" id="cd00068">
    <property type="entry name" value="GGL"/>
    <property type="match status" value="1"/>
</dbReference>
<keyword evidence="3 9" id="KW-1003">Cell membrane</keyword>
<evidence type="ECO:0000256" key="2">
    <source>
        <dbReference type="ARBA" id="ARBA00007431"/>
    </source>
</evidence>
<comment type="subunit">
    <text evidence="9">G proteins are composed of 3 units; alpha, beta and gamma.</text>
</comment>
<dbReference type="SMART" id="SM01224">
    <property type="entry name" value="G_gamma"/>
    <property type="match status" value="1"/>
</dbReference>
<evidence type="ECO:0000256" key="8">
    <source>
        <dbReference type="ARBA" id="ARBA00023289"/>
    </source>
</evidence>
<comment type="subcellular location">
    <subcellularLocation>
        <location evidence="1 9">Cell membrane</location>
        <topology evidence="1 9">Lipid-anchor</topology>
        <orientation evidence="1 9">Cytoplasmic side</orientation>
    </subcellularLocation>
</comment>
<dbReference type="Pfam" id="PF00631">
    <property type="entry name" value="G-gamma"/>
    <property type="match status" value="1"/>
</dbReference>
<dbReference type="PANTHER" id="PTHR13809">
    <property type="entry name" value="GUANINE NUCLEOTIDE-BINDING PROTEIN GAMMA SUBUNIT"/>
    <property type="match status" value="1"/>
</dbReference>
<keyword evidence="6 9" id="KW-0807">Transducer</keyword>
<dbReference type="InterPro" id="IPR036284">
    <property type="entry name" value="GGL_sf"/>
</dbReference>
<dbReference type="PRINTS" id="PR00321">
    <property type="entry name" value="GPROTEING"/>
</dbReference>
<keyword evidence="5 9" id="KW-0472">Membrane</keyword>
<name>A0A4X1TXT7_PIG</name>
<evidence type="ECO:0000256" key="7">
    <source>
        <dbReference type="ARBA" id="ARBA00023288"/>
    </source>
</evidence>
<accession>A0A4X1TXT7</accession>
<dbReference type="GO" id="GO:0031681">
    <property type="term" value="F:G-protein beta-subunit binding"/>
    <property type="evidence" value="ECO:0007669"/>
    <property type="project" value="InterPro"/>
</dbReference>
<dbReference type="SUPFAM" id="SSF48670">
    <property type="entry name" value="Transducin (heterotrimeric G protein), gamma chain"/>
    <property type="match status" value="1"/>
</dbReference>
<dbReference type="Proteomes" id="UP000314985">
    <property type="component" value="Chromosome 9"/>
</dbReference>
<evidence type="ECO:0000256" key="3">
    <source>
        <dbReference type="ARBA" id="ARBA00022475"/>
    </source>
</evidence>
<evidence type="ECO:0000313" key="14">
    <source>
        <dbReference type="Proteomes" id="UP000314985"/>
    </source>
</evidence>
<evidence type="ECO:0000256" key="4">
    <source>
        <dbReference type="ARBA" id="ARBA00022481"/>
    </source>
</evidence>
<keyword evidence="4" id="KW-0488">Methylation</keyword>
<dbReference type="GO" id="GO:0005834">
    <property type="term" value="C:heterotrimeric G-protein complex"/>
    <property type="evidence" value="ECO:0007669"/>
    <property type="project" value="InterPro"/>
</dbReference>
<dbReference type="Ensembl" id="ENSSSCT00070026758.1">
    <property type="protein sequence ID" value="ENSSSCP00070022246.1"/>
    <property type="gene ID" value="ENSSSCG00070013716.1"/>
</dbReference>
<feature type="compositionally biased region" description="Low complexity" evidence="11">
    <location>
        <begin position="147"/>
        <end position="157"/>
    </location>
</feature>
<reference evidence="13" key="2">
    <citation type="submission" date="2025-08" db="UniProtKB">
        <authorList>
            <consortium name="Ensembl"/>
        </authorList>
    </citation>
    <scope>IDENTIFICATION</scope>
</reference>
<evidence type="ECO:0000259" key="12">
    <source>
        <dbReference type="PROSITE" id="PS50058"/>
    </source>
</evidence>
<sequence length="304" mass="33097">MPFIKFRKWPASYKKCSHPYALFIPKFVNLLQAFNRLAVCTSTEAVGVSGITAQFHFPLGPFLKRPHFPQKNMYELGESYTLCIFETLGEVKGRYFLQGSVLLLLTSQTKPGCDLGTKKKKKKGTKSKTFVVSPGKWKWASSAPTLGSSPGRSSAGVAGSGAGERHPRGRAHGLTISAAPQTEPSLDSLRQSPPAQAGCASSAVISGGARVCHPSRRSTSRAAPVAGSGVKMPALHIEDLPEKEKLKMEVEQLRKEVKLQRQQVSKCSEEIKNYIEERSGEDPLVKGIPEDKNPFKEKGSCIIS</sequence>
<organism evidence="13 14">
    <name type="scientific">Sus scrofa</name>
    <name type="common">Pig</name>
    <dbReference type="NCBI Taxonomy" id="9823"/>
    <lineage>
        <taxon>Eukaryota</taxon>
        <taxon>Metazoa</taxon>
        <taxon>Chordata</taxon>
        <taxon>Craniata</taxon>
        <taxon>Vertebrata</taxon>
        <taxon>Euteleostomi</taxon>
        <taxon>Mammalia</taxon>
        <taxon>Eutheria</taxon>
        <taxon>Laurasiatheria</taxon>
        <taxon>Artiodactyla</taxon>
        <taxon>Suina</taxon>
        <taxon>Suidae</taxon>
        <taxon>Sus</taxon>
    </lineage>
</organism>
<reference evidence="13 14" key="1">
    <citation type="submission" date="2017-08" db="EMBL/GenBank/DDBJ databases">
        <title>USMARCv1.0.</title>
        <authorList>
            <person name="Hannum G.I."/>
            <person name="Koren S."/>
            <person name="Schroeder S.G."/>
            <person name="Chin S.C."/>
            <person name="Nonneman D.J."/>
            <person name="Becker S.A."/>
            <person name="Rosen B.D."/>
            <person name="Bickhart D.M."/>
            <person name="Putnam N.H."/>
            <person name="Green R.E."/>
            <person name="Tuggle C.K."/>
            <person name="Liu H."/>
            <person name="Rohrer G.A."/>
            <person name="Warr A."/>
            <person name="Hall R."/>
            <person name="Kim K."/>
            <person name="Hume D.A."/>
            <person name="Talbot R."/>
            <person name="Chow W."/>
            <person name="Howe K."/>
            <person name="Schwartz A.S."/>
            <person name="Watson M."/>
            <person name="Archibald A.L."/>
            <person name="Phillippy A.M."/>
            <person name="Smith T.P.L."/>
        </authorList>
    </citation>
    <scope>NUCLEOTIDE SEQUENCE [LARGE SCALE GENOMIC DNA]</scope>
</reference>
<keyword evidence="8" id="KW-0636">Prenylation</keyword>
<protein>
    <recommendedName>
        <fullName evidence="9">Guanine nucleotide-binding protein subunit gamma</fullName>
    </recommendedName>
</protein>
<dbReference type="InterPro" id="IPR015898">
    <property type="entry name" value="G-protein_gamma-like_dom"/>
</dbReference>
<dbReference type="SMART" id="SM00224">
    <property type="entry name" value="GGL"/>
    <property type="match status" value="1"/>
</dbReference>
<keyword evidence="7 9" id="KW-0449">Lipoprotein</keyword>
<evidence type="ECO:0000256" key="5">
    <source>
        <dbReference type="ARBA" id="ARBA00023136"/>
    </source>
</evidence>
<dbReference type="GO" id="GO:0007186">
    <property type="term" value="P:G protein-coupled receptor signaling pathway"/>
    <property type="evidence" value="ECO:0007669"/>
    <property type="project" value="InterPro"/>
</dbReference>
<evidence type="ECO:0000256" key="9">
    <source>
        <dbReference type="RuleBase" id="RU004973"/>
    </source>
</evidence>
<evidence type="ECO:0000256" key="11">
    <source>
        <dbReference type="SAM" id="MobiDB-lite"/>
    </source>
</evidence>
<evidence type="ECO:0000256" key="1">
    <source>
        <dbReference type="ARBA" id="ARBA00004342"/>
    </source>
</evidence>